<dbReference type="InterPro" id="IPR025643">
    <property type="entry name" value="R2K_3"/>
</dbReference>
<gene>
    <name evidence="2" type="ORF">LCGC14_0459450</name>
</gene>
<comment type="caution">
    <text evidence="2">The sequence shown here is derived from an EMBL/GenBank/DDBJ whole genome shotgun (WGS) entry which is preliminary data.</text>
</comment>
<dbReference type="SUPFAM" id="SSF55154">
    <property type="entry name" value="CYTH-like phosphatases"/>
    <property type="match status" value="1"/>
</dbReference>
<evidence type="ECO:0000259" key="1">
    <source>
        <dbReference type="Pfam" id="PF14243"/>
    </source>
</evidence>
<protein>
    <recommendedName>
        <fullName evidence="1">ATP-grasp domain-containing protein</fullName>
    </recommendedName>
</protein>
<feature type="domain" description="ATP-grasp" evidence="1">
    <location>
        <begin position="157"/>
        <end position="208"/>
    </location>
</feature>
<organism evidence="2">
    <name type="scientific">marine sediment metagenome</name>
    <dbReference type="NCBI Taxonomy" id="412755"/>
    <lineage>
        <taxon>unclassified sequences</taxon>
        <taxon>metagenomes</taxon>
        <taxon>ecological metagenomes</taxon>
    </lineage>
</organism>
<dbReference type="EMBL" id="LAZR01000468">
    <property type="protein sequence ID" value="KKN67686.1"/>
    <property type="molecule type" value="Genomic_DNA"/>
</dbReference>
<dbReference type="Gene3D" id="2.40.320.10">
    <property type="entry name" value="Hypothetical Protein Pfu-838710-001"/>
    <property type="match status" value="1"/>
</dbReference>
<accession>A0A0F9V2E5</accession>
<dbReference type="InterPro" id="IPR033469">
    <property type="entry name" value="CYTH-like_dom_sf"/>
</dbReference>
<reference evidence="2" key="1">
    <citation type="journal article" date="2015" name="Nature">
        <title>Complex archaea that bridge the gap between prokaryotes and eukaryotes.</title>
        <authorList>
            <person name="Spang A."/>
            <person name="Saw J.H."/>
            <person name="Jorgensen S.L."/>
            <person name="Zaremba-Niedzwiedzka K."/>
            <person name="Martijn J."/>
            <person name="Lind A.E."/>
            <person name="van Eijk R."/>
            <person name="Schleper C."/>
            <person name="Guy L."/>
            <person name="Ettema T.J."/>
        </authorList>
    </citation>
    <scope>NUCLEOTIDE SEQUENCE</scope>
</reference>
<evidence type="ECO:0000313" key="2">
    <source>
        <dbReference type="EMBL" id="KKN67686.1"/>
    </source>
</evidence>
<dbReference type="AlphaFoldDB" id="A0A0F9V2E5"/>
<dbReference type="Pfam" id="PF14243">
    <property type="entry name" value="R2K_3"/>
    <property type="match status" value="1"/>
</dbReference>
<name>A0A0F9V2E5_9ZZZZ</name>
<sequence>MKKEEGEMRLVKKYLKEIKHYLSIKTDGTLVRNEWQEKIPEWAFDVAWPKTYHNRLEITRHFIYWNRVLEIDEYHGRYEYEGLIKLEVEFDEDNLNEPEKFSYPSNRVKDFQLPHWIGPAIEVTDDKRFNNKNLAGLVTVQTKTLLEEADEVPDEFIQEVVRRINGRINFYVIDVGQLESGEWIVVELNDSQMAGLSENNPNVLYANLAKVLKDDS</sequence>
<proteinExistence type="predicted"/>